<accession>A0ABS6HGB1</accession>
<dbReference type="InterPro" id="IPR052896">
    <property type="entry name" value="GGT-like_enzyme"/>
</dbReference>
<evidence type="ECO:0000313" key="2">
    <source>
        <dbReference type="Proteomes" id="UP000689967"/>
    </source>
</evidence>
<dbReference type="Pfam" id="PF01019">
    <property type="entry name" value="G_glu_transpept"/>
    <property type="match status" value="1"/>
</dbReference>
<reference evidence="1 2" key="1">
    <citation type="submission" date="2021-01" db="EMBL/GenBank/DDBJ databases">
        <title>Roseomonas sp. nov, a bacterium isolated from an oil production mixture in Yumen Oilfield.</title>
        <authorList>
            <person name="Wu D."/>
        </authorList>
    </citation>
    <scope>NUCLEOTIDE SEQUENCE [LARGE SCALE GENOMIC DNA]</scope>
    <source>
        <strain evidence="1 2">ROY-5-3</strain>
    </source>
</reference>
<name>A0ABS6HGB1_9PROT</name>
<dbReference type="RefSeq" id="WP_216879015.1">
    <property type="nucleotide sequence ID" value="NZ_JAERQM010000011.1"/>
</dbReference>
<evidence type="ECO:0000313" key="1">
    <source>
        <dbReference type="EMBL" id="MBU8546988.1"/>
    </source>
</evidence>
<dbReference type="PANTHER" id="PTHR43881:SF1">
    <property type="entry name" value="GAMMA-GLUTAMYLTRANSPEPTIDASE (AFU_ORTHOLOGUE AFUA_4G13580)"/>
    <property type="match status" value="1"/>
</dbReference>
<keyword evidence="2" id="KW-1185">Reference proteome</keyword>
<comment type="caution">
    <text evidence="1">The sequence shown here is derived from an EMBL/GenBank/DDBJ whole genome shotgun (WGS) entry which is preliminary data.</text>
</comment>
<organism evidence="1 2">
    <name type="scientific">Falsiroseomonas oleicola</name>
    <dbReference type="NCBI Taxonomy" id="2801474"/>
    <lineage>
        <taxon>Bacteria</taxon>
        <taxon>Pseudomonadati</taxon>
        <taxon>Pseudomonadota</taxon>
        <taxon>Alphaproteobacteria</taxon>
        <taxon>Acetobacterales</taxon>
        <taxon>Roseomonadaceae</taxon>
        <taxon>Falsiroseomonas</taxon>
    </lineage>
</organism>
<protein>
    <submittedName>
        <fullName evidence="1">Gamma-glutamyltransferase family protein</fullName>
    </submittedName>
</protein>
<proteinExistence type="predicted"/>
<sequence>MFTTRPEIAGTFGVVASTHWIASQVGMAVLERGGNAFDAAVAAGFTLQVAEPHLNGPGGDCPIIIHDAKAGAQRVICGQGVAPAGLTVAHVKGELGLDLIPGTGFLPAMIPGAFDAWALMLRDYGTWSLRDVLSYAIGYAHRGIHYVPRVVATLNTVKPLFESEWPTSAEIWLRNGGPVAGGLYANPTLGKTWERVLREAEAAGHDRVAQIDAARNAWYGGFVAEAIGEFFAKDALLDSSGERHKGVLTAHDMSHWRASQEAPLRRDYRGHTVLKCGVWSQGPAMLQTLALLEGFDVGAMDPLGEQFAHTVIECMKLAFADREAFYGDPDFVDVPIHHLLSDDYAAERRKLIGDAASLELRPGTLPGMTTPWVDQDAASRVALLTRAPGAGEPTVARLGVSSADTCHIDIIDNQGNMVSATPSGGWFQSSPAVPGLGFCLGTRGQMFWLDESLPNGLKPGKRPRTTLSPAMVLKEGRPWMAFGTPGGEQQDQWQPIMLSRMIDHGLNIQQAIDAPSFHTEHWPSSFWPRVARPGKAVLEGRYAPEVARMLMARGHVVDVGGEWSEGRLSGARQEEDGQLFAGANPRGMQGYAVGR</sequence>
<gene>
    <name evidence="1" type="ORF">JJQ90_24935</name>
</gene>
<dbReference type="EMBL" id="JAERQM010000011">
    <property type="protein sequence ID" value="MBU8546988.1"/>
    <property type="molecule type" value="Genomic_DNA"/>
</dbReference>
<dbReference type="PANTHER" id="PTHR43881">
    <property type="entry name" value="GAMMA-GLUTAMYLTRANSPEPTIDASE (AFU_ORTHOLOGUE AFUA_4G13580)"/>
    <property type="match status" value="1"/>
</dbReference>
<dbReference type="Proteomes" id="UP000689967">
    <property type="component" value="Unassembled WGS sequence"/>
</dbReference>